<dbReference type="EMBL" id="JRKL02002650">
    <property type="protein sequence ID" value="KAF3958064.1"/>
    <property type="molecule type" value="Genomic_DNA"/>
</dbReference>
<comment type="caution">
    <text evidence="1">The sequence shown here is derived from an EMBL/GenBank/DDBJ whole genome shotgun (WGS) entry which is preliminary data.</text>
</comment>
<sequence length="49" mass="5449">VVRFCLGHEGNELPTTHSPTGISLEKNNSGIFTLCEVLAFYEYRFGDVS</sequence>
<evidence type="ECO:0000313" key="1">
    <source>
        <dbReference type="EMBL" id="KAF3958064.1"/>
    </source>
</evidence>
<proteinExistence type="predicted"/>
<dbReference type="Proteomes" id="UP000737018">
    <property type="component" value="Unassembled WGS sequence"/>
</dbReference>
<reference evidence="1" key="1">
    <citation type="submission" date="2020-03" db="EMBL/GenBank/DDBJ databases">
        <title>Castanea mollissima Vanexum genome sequencing.</title>
        <authorList>
            <person name="Staton M."/>
        </authorList>
    </citation>
    <scope>NUCLEOTIDE SEQUENCE</scope>
    <source>
        <tissue evidence="1">Leaf</tissue>
    </source>
</reference>
<name>A0A8J4VR31_9ROSI</name>
<organism evidence="1 2">
    <name type="scientific">Castanea mollissima</name>
    <name type="common">Chinese chestnut</name>
    <dbReference type="NCBI Taxonomy" id="60419"/>
    <lineage>
        <taxon>Eukaryota</taxon>
        <taxon>Viridiplantae</taxon>
        <taxon>Streptophyta</taxon>
        <taxon>Embryophyta</taxon>
        <taxon>Tracheophyta</taxon>
        <taxon>Spermatophyta</taxon>
        <taxon>Magnoliopsida</taxon>
        <taxon>eudicotyledons</taxon>
        <taxon>Gunneridae</taxon>
        <taxon>Pentapetalae</taxon>
        <taxon>rosids</taxon>
        <taxon>fabids</taxon>
        <taxon>Fagales</taxon>
        <taxon>Fagaceae</taxon>
        <taxon>Castanea</taxon>
    </lineage>
</organism>
<keyword evidence="2" id="KW-1185">Reference proteome</keyword>
<protein>
    <submittedName>
        <fullName evidence="1">Uncharacterized protein</fullName>
    </submittedName>
</protein>
<dbReference type="AlphaFoldDB" id="A0A8J4VR31"/>
<feature type="non-terminal residue" evidence="1">
    <location>
        <position position="49"/>
    </location>
</feature>
<gene>
    <name evidence="1" type="ORF">CMV_016984</name>
</gene>
<evidence type="ECO:0000313" key="2">
    <source>
        <dbReference type="Proteomes" id="UP000737018"/>
    </source>
</evidence>
<accession>A0A8J4VR31</accession>